<keyword evidence="2" id="KW-0238">DNA-binding</keyword>
<dbReference type="InterPro" id="IPR036388">
    <property type="entry name" value="WH-like_DNA-bd_sf"/>
</dbReference>
<organism evidence="6 7">
    <name type="scientific">Candidatus Nitrospira neomarina</name>
    <dbReference type="NCBI Taxonomy" id="3020899"/>
    <lineage>
        <taxon>Bacteria</taxon>
        <taxon>Pseudomonadati</taxon>
        <taxon>Nitrospirota</taxon>
        <taxon>Nitrospiria</taxon>
        <taxon>Nitrospirales</taxon>
        <taxon>Nitrospiraceae</taxon>
        <taxon>Nitrospira</taxon>
    </lineage>
</organism>
<evidence type="ECO:0000259" key="5">
    <source>
        <dbReference type="PROSITE" id="PS51063"/>
    </source>
</evidence>
<name>A0AA96GJ86_9BACT</name>
<dbReference type="KEGG" id="nneo:PQG83_04125"/>
<evidence type="ECO:0000313" key="6">
    <source>
        <dbReference type="EMBL" id="WNM62946.1"/>
    </source>
</evidence>
<dbReference type="PANTHER" id="PTHR24567">
    <property type="entry name" value="CRP FAMILY TRANSCRIPTIONAL REGULATORY PROTEIN"/>
    <property type="match status" value="1"/>
</dbReference>
<dbReference type="PROSITE" id="PS50042">
    <property type="entry name" value="CNMP_BINDING_3"/>
    <property type="match status" value="1"/>
</dbReference>
<reference evidence="6 7" key="1">
    <citation type="submission" date="2023-01" db="EMBL/GenBank/DDBJ databases">
        <title>Cultivation and genomic characterization of new, ubiquitous marine nitrite-oxidizing bacteria from the Nitrospirales.</title>
        <authorList>
            <person name="Mueller A.J."/>
            <person name="Daebeler A."/>
            <person name="Herbold C.W."/>
            <person name="Kirkegaard R.H."/>
            <person name="Daims H."/>
        </authorList>
    </citation>
    <scope>NUCLEOTIDE SEQUENCE [LARGE SCALE GENOMIC DNA]</scope>
    <source>
        <strain evidence="6 7">DK</strain>
    </source>
</reference>
<dbReference type="PROSITE" id="PS51063">
    <property type="entry name" value="HTH_CRP_2"/>
    <property type="match status" value="1"/>
</dbReference>
<dbReference type="GO" id="GO:0003677">
    <property type="term" value="F:DNA binding"/>
    <property type="evidence" value="ECO:0007669"/>
    <property type="project" value="UniProtKB-KW"/>
</dbReference>
<evidence type="ECO:0000256" key="2">
    <source>
        <dbReference type="ARBA" id="ARBA00023125"/>
    </source>
</evidence>
<dbReference type="Pfam" id="PF13545">
    <property type="entry name" value="HTH_Crp_2"/>
    <property type="match status" value="1"/>
</dbReference>
<evidence type="ECO:0000256" key="3">
    <source>
        <dbReference type="ARBA" id="ARBA00023163"/>
    </source>
</evidence>
<dbReference type="InterPro" id="IPR018490">
    <property type="entry name" value="cNMP-bd_dom_sf"/>
</dbReference>
<keyword evidence="1" id="KW-0805">Transcription regulation</keyword>
<dbReference type="EMBL" id="CP116968">
    <property type="protein sequence ID" value="WNM62946.1"/>
    <property type="molecule type" value="Genomic_DNA"/>
</dbReference>
<dbReference type="SMART" id="SM00100">
    <property type="entry name" value="cNMP"/>
    <property type="match status" value="1"/>
</dbReference>
<proteinExistence type="predicted"/>
<feature type="domain" description="Cyclic nucleotide-binding" evidence="4">
    <location>
        <begin position="27"/>
        <end position="126"/>
    </location>
</feature>
<evidence type="ECO:0000256" key="1">
    <source>
        <dbReference type="ARBA" id="ARBA00023015"/>
    </source>
</evidence>
<feature type="domain" description="HTH crp-type" evidence="5">
    <location>
        <begin position="140"/>
        <end position="210"/>
    </location>
</feature>
<dbReference type="InterPro" id="IPR050397">
    <property type="entry name" value="Env_Response_Regulators"/>
</dbReference>
<dbReference type="GO" id="GO:0005829">
    <property type="term" value="C:cytosol"/>
    <property type="evidence" value="ECO:0007669"/>
    <property type="project" value="TreeGrafter"/>
</dbReference>
<dbReference type="Gene3D" id="2.60.120.10">
    <property type="entry name" value="Jelly Rolls"/>
    <property type="match status" value="1"/>
</dbReference>
<dbReference type="Gene3D" id="1.10.10.10">
    <property type="entry name" value="Winged helix-like DNA-binding domain superfamily/Winged helix DNA-binding domain"/>
    <property type="match status" value="1"/>
</dbReference>
<dbReference type="SUPFAM" id="SSF46785">
    <property type="entry name" value="Winged helix' DNA-binding domain"/>
    <property type="match status" value="1"/>
</dbReference>
<dbReference type="RefSeq" id="WP_312747098.1">
    <property type="nucleotide sequence ID" value="NZ_CP116968.1"/>
</dbReference>
<dbReference type="InterPro" id="IPR012318">
    <property type="entry name" value="HTH_CRP"/>
</dbReference>
<evidence type="ECO:0000259" key="4">
    <source>
        <dbReference type="PROSITE" id="PS50042"/>
    </source>
</evidence>
<evidence type="ECO:0000313" key="7">
    <source>
        <dbReference type="Proteomes" id="UP001302494"/>
    </source>
</evidence>
<keyword evidence="3" id="KW-0804">Transcription</keyword>
<dbReference type="SUPFAM" id="SSF51206">
    <property type="entry name" value="cAMP-binding domain-like"/>
    <property type="match status" value="1"/>
</dbReference>
<dbReference type="CDD" id="cd00038">
    <property type="entry name" value="CAP_ED"/>
    <property type="match status" value="1"/>
</dbReference>
<dbReference type="InterPro" id="IPR036390">
    <property type="entry name" value="WH_DNA-bd_sf"/>
</dbReference>
<accession>A0AA96GJ86</accession>
<dbReference type="PANTHER" id="PTHR24567:SF68">
    <property type="entry name" value="DNA-BINDING TRANSCRIPTIONAL DUAL REGULATOR CRP"/>
    <property type="match status" value="1"/>
</dbReference>
<protein>
    <submittedName>
        <fullName evidence="6">Crp/Fnr family transcriptional regulator</fullName>
    </submittedName>
</protein>
<gene>
    <name evidence="6" type="ORF">PQG83_04125</name>
</gene>
<dbReference type="InterPro" id="IPR000595">
    <property type="entry name" value="cNMP-bd_dom"/>
</dbReference>
<dbReference type="Proteomes" id="UP001302494">
    <property type="component" value="Chromosome"/>
</dbReference>
<keyword evidence="7" id="KW-1185">Reference proteome</keyword>
<dbReference type="GO" id="GO:0003700">
    <property type="term" value="F:DNA-binding transcription factor activity"/>
    <property type="evidence" value="ECO:0007669"/>
    <property type="project" value="TreeGrafter"/>
</dbReference>
<sequence>MPRRSASPFNLQKFLAQDGSGKKILTFPKKQNLFSQGDVADAVFYIQSGQVKLSVVSKQGKEAVFGIVEQGGFVGEGCLAGQRVCMATATTLEDSTLVRIDKQAMIRVLHEEPTFSTMFMEYLLARNVRIQEDLVDQLFNSAEKRLARVLLLMAHFGKEGKPEPVLAKISQETLAEMIGTTRSRVSFFMNRFRKLGFIEYNGGLHVHSSLLNVVLHD</sequence>
<dbReference type="Pfam" id="PF00027">
    <property type="entry name" value="cNMP_binding"/>
    <property type="match status" value="1"/>
</dbReference>
<dbReference type="InterPro" id="IPR014710">
    <property type="entry name" value="RmlC-like_jellyroll"/>
</dbReference>
<dbReference type="AlphaFoldDB" id="A0AA96GJ86"/>